<comment type="subcellular location">
    <subcellularLocation>
        <location evidence="1">Nucleus</location>
    </subcellularLocation>
</comment>
<name>A0A1S2XYB1_CICAR</name>
<dbReference type="AlphaFoldDB" id="A0A1S2XYB1"/>
<proteinExistence type="predicted"/>
<dbReference type="GeneID" id="101513907"/>
<dbReference type="OrthoDB" id="5836119at2759"/>
<reference evidence="6" key="2">
    <citation type="submission" date="2025-08" db="UniProtKB">
        <authorList>
            <consortium name="RefSeq"/>
        </authorList>
    </citation>
    <scope>IDENTIFICATION</scope>
    <source>
        <tissue evidence="6">Etiolated seedlings</tissue>
    </source>
</reference>
<reference evidence="5" key="1">
    <citation type="journal article" date="2013" name="Nat. Biotechnol.">
        <title>Draft genome sequence of chickpea (Cicer arietinum) provides a resource for trait improvement.</title>
        <authorList>
            <person name="Varshney R.K."/>
            <person name="Song C."/>
            <person name="Saxena R.K."/>
            <person name="Azam S."/>
            <person name="Yu S."/>
            <person name="Sharpe A.G."/>
            <person name="Cannon S."/>
            <person name="Baek J."/>
            <person name="Rosen B.D."/>
            <person name="Tar'an B."/>
            <person name="Millan T."/>
            <person name="Zhang X."/>
            <person name="Ramsay L.D."/>
            <person name="Iwata A."/>
            <person name="Wang Y."/>
            <person name="Nelson W."/>
            <person name="Farmer A.D."/>
            <person name="Gaur P.M."/>
            <person name="Soderlund C."/>
            <person name="Penmetsa R.V."/>
            <person name="Xu C."/>
            <person name="Bharti A.K."/>
            <person name="He W."/>
            <person name="Winter P."/>
            <person name="Zhao S."/>
            <person name="Hane J.K."/>
            <person name="Carrasquilla-Garcia N."/>
            <person name="Condie J.A."/>
            <person name="Upadhyaya H.D."/>
            <person name="Luo M.C."/>
            <person name="Thudi M."/>
            <person name="Gowda C.L."/>
            <person name="Singh N.P."/>
            <person name="Lichtenzveig J."/>
            <person name="Gali K.K."/>
            <person name="Rubio J."/>
            <person name="Nadarajan N."/>
            <person name="Dolezel J."/>
            <person name="Bansal K.C."/>
            <person name="Xu X."/>
            <person name="Edwards D."/>
            <person name="Zhang G."/>
            <person name="Kahl G."/>
            <person name="Gil J."/>
            <person name="Singh K.B."/>
            <person name="Datta S.K."/>
            <person name="Jackson S.A."/>
            <person name="Wang J."/>
            <person name="Cook D.R."/>
        </authorList>
    </citation>
    <scope>NUCLEOTIDE SEQUENCE [LARGE SCALE GENOMIC DNA]</scope>
    <source>
        <strain evidence="5">cv. CDC Frontier</strain>
    </source>
</reference>
<keyword evidence="5" id="KW-1185">Reference proteome</keyword>
<dbReference type="PANTHER" id="PTHR13408:SF0">
    <property type="entry name" value="DNA-DIRECTED RNA POLYMERASE III SUBUNIT RPC4"/>
    <property type="match status" value="1"/>
</dbReference>
<protein>
    <submittedName>
        <fullName evidence="6">DNA-directed RNA polymerase III subunit RPC4-like</fullName>
    </submittedName>
</protein>
<evidence type="ECO:0000256" key="4">
    <source>
        <dbReference type="ARBA" id="ARBA00023242"/>
    </source>
</evidence>
<dbReference type="eggNOG" id="KOG3122">
    <property type="taxonomic scope" value="Eukaryota"/>
</dbReference>
<dbReference type="Proteomes" id="UP000087171">
    <property type="component" value="Chromosome Ca4"/>
</dbReference>
<evidence type="ECO:0000256" key="2">
    <source>
        <dbReference type="ARBA" id="ARBA00022478"/>
    </source>
</evidence>
<dbReference type="GO" id="GO:0003677">
    <property type="term" value="F:DNA binding"/>
    <property type="evidence" value="ECO:0007669"/>
    <property type="project" value="InterPro"/>
</dbReference>
<dbReference type="Pfam" id="PF05132">
    <property type="entry name" value="RNA_pol_Rpc4"/>
    <property type="match status" value="1"/>
</dbReference>
<dbReference type="PANTHER" id="PTHR13408">
    <property type="entry name" value="DNA-DIRECTED RNA POLYMERASE III"/>
    <property type="match status" value="1"/>
</dbReference>
<dbReference type="STRING" id="3827.A0A1S2XYB1"/>
<dbReference type="KEGG" id="cam:101513907"/>
<dbReference type="GO" id="GO:0005666">
    <property type="term" value="C:RNA polymerase III complex"/>
    <property type="evidence" value="ECO:0007669"/>
    <property type="project" value="InterPro"/>
</dbReference>
<sequence length="298" mass="32821">MDPNFDSKPPAPRKVKFAPKALPRKVPKIEVKSEVAEEDNATAAADAKELLRRFNENAMKARMKVEKKVSASQIAFGFGGESVSRKSYNIPKSESKTSFGENLAFNGVKEKEYQEPWDMNSNYPIALPLRKPYSGDPEYLNEEEFGEAAITRTYDESKSNSAMELGLLEENPEASAFFIKLPPVVPMIKNPAKAGSQDVKENSKRPRVSKGVGKLYKLNELPPGLMGKMLVYKSGAVKLKLGNTLYDVSSGMDCSFAQDYAAMNTAEKHCSIIGEITKHATITPDVDAALDCLKDLDL</sequence>
<keyword evidence="4" id="KW-0539">Nucleus</keyword>
<dbReference type="PaxDb" id="3827-XP_004495578.1"/>
<keyword evidence="3" id="KW-0804">Transcription</keyword>
<dbReference type="GO" id="GO:0042797">
    <property type="term" value="P:tRNA transcription by RNA polymerase III"/>
    <property type="evidence" value="ECO:0007669"/>
    <property type="project" value="TreeGrafter"/>
</dbReference>
<keyword evidence="2" id="KW-0240">DNA-directed RNA polymerase</keyword>
<accession>A0A1S2XYB1</accession>
<evidence type="ECO:0000313" key="5">
    <source>
        <dbReference type="Proteomes" id="UP000087171"/>
    </source>
</evidence>
<evidence type="ECO:0000313" key="6">
    <source>
        <dbReference type="RefSeq" id="XP_004495578.1"/>
    </source>
</evidence>
<dbReference type="InterPro" id="IPR007811">
    <property type="entry name" value="RPC4"/>
</dbReference>
<evidence type="ECO:0000256" key="1">
    <source>
        <dbReference type="ARBA" id="ARBA00004123"/>
    </source>
</evidence>
<evidence type="ECO:0000256" key="3">
    <source>
        <dbReference type="ARBA" id="ARBA00023163"/>
    </source>
</evidence>
<dbReference type="RefSeq" id="XP_004495578.1">
    <property type="nucleotide sequence ID" value="XM_004495521.3"/>
</dbReference>
<gene>
    <name evidence="6" type="primary">LOC101513907</name>
</gene>
<organism evidence="5 6">
    <name type="scientific">Cicer arietinum</name>
    <name type="common">Chickpea</name>
    <name type="synonym">Garbanzo</name>
    <dbReference type="NCBI Taxonomy" id="3827"/>
    <lineage>
        <taxon>Eukaryota</taxon>
        <taxon>Viridiplantae</taxon>
        <taxon>Streptophyta</taxon>
        <taxon>Embryophyta</taxon>
        <taxon>Tracheophyta</taxon>
        <taxon>Spermatophyta</taxon>
        <taxon>Magnoliopsida</taxon>
        <taxon>eudicotyledons</taxon>
        <taxon>Gunneridae</taxon>
        <taxon>Pentapetalae</taxon>
        <taxon>rosids</taxon>
        <taxon>fabids</taxon>
        <taxon>Fabales</taxon>
        <taxon>Fabaceae</taxon>
        <taxon>Papilionoideae</taxon>
        <taxon>50 kb inversion clade</taxon>
        <taxon>NPAAA clade</taxon>
        <taxon>Hologalegina</taxon>
        <taxon>IRL clade</taxon>
        <taxon>Cicereae</taxon>
        <taxon>Cicer</taxon>
    </lineage>
</organism>